<keyword evidence="11 12" id="KW-0472">Membrane</keyword>
<feature type="binding site" evidence="13">
    <location>
        <position position="331"/>
    </location>
    <ligand>
        <name>K(+)</name>
        <dbReference type="ChEBI" id="CHEBI:29103"/>
    </ligand>
</feature>
<feature type="binding site" evidence="13">
    <location>
        <position position="112"/>
    </location>
    <ligand>
        <name>K(+)</name>
        <dbReference type="ChEBI" id="CHEBI:29103"/>
    </ligand>
</feature>
<feature type="transmembrane region" description="Helical" evidence="14">
    <location>
        <begin position="69"/>
        <end position="91"/>
    </location>
</feature>
<accession>A0A179CUZ0</accession>
<dbReference type="Proteomes" id="UP000078358">
    <property type="component" value="Unassembled WGS sequence"/>
</dbReference>
<evidence type="ECO:0000313" key="15">
    <source>
        <dbReference type="EMBL" id="OAQ13745.1"/>
    </source>
</evidence>
<feature type="transmembrane region" description="Helical" evidence="14">
    <location>
        <begin position="344"/>
        <end position="366"/>
    </location>
</feature>
<comment type="caution">
    <text evidence="15">The sequence shown here is derived from an EMBL/GenBank/DDBJ whole genome shotgun (WGS) entry which is preliminary data.</text>
</comment>
<proteinExistence type="inferred from homology"/>
<evidence type="ECO:0000256" key="9">
    <source>
        <dbReference type="ARBA" id="ARBA00022989"/>
    </source>
</evidence>
<dbReference type="GO" id="GO:0005886">
    <property type="term" value="C:plasma membrane"/>
    <property type="evidence" value="ECO:0007669"/>
    <property type="project" value="UniProtKB-SubCell"/>
</dbReference>
<evidence type="ECO:0000256" key="14">
    <source>
        <dbReference type="SAM" id="Phobius"/>
    </source>
</evidence>
<name>A0A179CUZ0_BIBTR</name>
<dbReference type="InterPro" id="IPR004772">
    <property type="entry name" value="TrkH"/>
</dbReference>
<feature type="transmembrane region" description="Helical" evidence="14">
    <location>
        <begin position="133"/>
        <end position="161"/>
    </location>
</feature>
<feature type="binding site" evidence="13">
    <location>
        <position position="111"/>
    </location>
    <ligand>
        <name>K(+)</name>
        <dbReference type="ChEBI" id="CHEBI:29103"/>
    </ligand>
</feature>
<evidence type="ECO:0000256" key="12">
    <source>
        <dbReference type="PIRNR" id="PIRNR006247"/>
    </source>
</evidence>
<evidence type="ECO:0000256" key="6">
    <source>
        <dbReference type="ARBA" id="ARBA00022538"/>
    </source>
</evidence>
<organism evidence="15 16">
    <name type="scientific">Bibersteinia trehalosi Y31</name>
    <dbReference type="NCBI Taxonomy" id="1261658"/>
    <lineage>
        <taxon>Bacteria</taxon>
        <taxon>Pseudomonadati</taxon>
        <taxon>Pseudomonadota</taxon>
        <taxon>Gammaproteobacteria</taxon>
        <taxon>Pasteurellales</taxon>
        <taxon>Pasteurellaceae</taxon>
        <taxon>Bibersteinia</taxon>
    </lineage>
</organism>
<feature type="transmembrane region" description="Helical" evidence="14">
    <location>
        <begin position="12"/>
        <end position="32"/>
    </location>
</feature>
<dbReference type="PANTHER" id="PTHR32024">
    <property type="entry name" value="TRK SYSTEM POTASSIUM UPTAKE PROTEIN TRKG-RELATED"/>
    <property type="match status" value="1"/>
</dbReference>
<feature type="transmembrane region" description="Helical" evidence="14">
    <location>
        <begin position="38"/>
        <end position="57"/>
    </location>
</feature>
<protein>
    <recommendedName>
        <fullName evidence="12">Trk system potassium uptake protein</fullName>
    </recommendedName>
</protein>
<feature type="binding site" evidence="13">
    <location>
        <position position="330"/>
    </location>
    <ligand>
        <name>K(+)</name>
        <dbReference type="ChEBI" id="CHEBI:29103"/>
    </ligand>
</feature>
<keyword evidence="3 12" id="KW-0813">Transport</keyword>
<feature type="transmembrane region" description="Helical" evidence="14">
    <location>
        <begin position="182"/>
        <end position="203"/>
    </location>
</feature>
<keyword evidence="9 14" id="KW-1133">Transmembrane helix</keyword>
<keyword evidence="6 12" id="KW-0633">Potassium transport</keyword>
<dbReference type="InterPro" id="IPR003445">
    <property type="entry name" value="Cat_transpt"/>
</dbReference>
<feature type="binding site" evidence="13">
    <location>
        <position position="221"/>
    </location>
    <ligand>
        <name>K(+)</name>
        <dbReference type="ChEBI" id="CHEBI:29103"/>
    </ligand>
</feature>
<evidence type="ECO:0000256" key="3">
    <source>
        <dbReference type="ARBA" id="ARBA00022448"/>
    </source>
</evidence>
<evidence type="ECO:0000256" key="5">
    <source>
        <dbReference type="ARBA" id="ARBA00022519"/>
    </source>
</evidence>
<sequence length="495" mass="55085">MQFLSILRIVGILVMCFSFTMLVPAFVALIYGDGGGRAFVESFVLTFFIGSVLWWFCRKNRQELRSREGFLIVVLFWVVLGSLGAVPFIILEQPNLNVSESIFESFSGLTTTGATVITQLDSLPKAILFYRQFLQWLGGMGIIVLAVAIIPLLGIGGMQLYRAEMPGPLKEQKMRPRIAETAKALWLIYLSLTILCAGAFWLAGMDVFDAISHSFATVAIGGFSTHDASIGYFNSNLINYITVFFLLVSSCNFALHFAIFDQIREKQSRNSKTKILSLYWKDYEFRFFITIQLALFAICFVVLLAHNYFEGDTTTTLSQAMFQSVSISTTAGFTTNDFSSFPSFLPLLLVLASFIGGCAGSTGGGLKMFRVLLLYLQGRREIHRFIHPNVIQPVKLGKHVLSERIVEGVWAFFSAYFFVFVVCWIASIACGMETFDALNAVIASLNNLGPALGTVSSNFTKVPDSAKWVLTFAMVCGRLEVFTLLVILSPTFWRD</sequence>
<feature type="transmembrane region" description="Helical" evidence="14">
    <location>
        <begin position="237"/>
        <end position="260"/>
    </location>
</feature>
<evidence type="ECO:0000256" key="11">
    <source>
        <dbReference type="ARBA" id="ARBA00023136"/>
    </source>
</evidence>
<dbReference type="Pfam" id="PF02386">
    <property type="entry name" value="TrkH"/>
    <property type="match status" value="1"/>
</dbReference>
<evidence type="ECO:0000256" key="2">
    <source>
        <dbReference type="ARBA" id="ARBA00009137"/>
    </source>
</evidence>
<evidence type="ECO:0000256" key="4">
    <source>
        <dbReference type="ARBA" id="ARBA00022475"/>
    </source>
</evidence>
<feature type="binding site" evidence="13">
    <location>
        <position position="448"/>
    </location>
    <ligand>
        <name>K(+)</name>
        <dbReference type="ChEBI" id="CHEBI:29103"/>
    </ligand>
</feature>
<evidence type="ECO:0000256" key="1">
    <source>
        <dbReference type="ARBA" id="ARBA00004429"/>
    </source>
</evidence>
<dbReference type="GO" id="GO:0046872">
    <property type="term" value="F:metal ion binding"/>
    <property type="evidence" value="ECO:0007669"/>
    <property type="project" value="UniProtKB-KW"/>
</dbReference>
<dbReference type="NCBIfam" id="TIGR00933">
    <property type="entry name" value="2a38"/>
    <property type="match status" value="1"/>
</dbReference>
<feature type="transmembrane region" description="Helical" evidence="14">
    <location>
        <begin position="287"/>
        <end position="309"/>
    </location>
</feature>
<feature type="transmembrane region" description="Helical" evidence="14">
    <location>
        <begin position="468"/>
        <end position="488"/>
    </location>
</feature>
<evidence type="ECO:0000256" key="8">
    <source>
        <dbReference type="ARBA" id="ARBA00022958"/>
    </source>
</evidence>
<dbReference type="PANTHER" id="PTHR32024:SF2">
    <property type="entry name" value="TRK SYSTEM POTASSIUM UPTAKE PROTEIN TRKG-RELATED"/>
    <property type="match status" value="1"/>
</dbReference>
<keyword evidence="13" id="KW-0479">Metal-binding</keyword>
<dbReference type="PIRSF" id="PIRSF006247">
    <property type="entry name" value="TrkH"/>
    <property type="match status" value="1"/>
</dbReference>
<comment type="subcellular location">
    <subcellularLocation>
        <location evidence="1 12">Cell inner membrane</location>
        <topology evidence="1 12">Multi-pass membrane protein</topology>
    </subcellularLocation>
</comment>
<evidence type="ECO:0000256" key="13">
    <source>
        <dbReference type="PIRSR" id="PIRSR006247-1"/>
    </source>
</evidence>
<keyword evidence="7 14" id="KW-0812">Transmembrane</keyword>
<evidence type="ECO:0000313" key="16">
    <source>
        <dbReference type="Proteomes" id="UP000078358"/>
    </source>
</evidence>
<dbReference type="RefSeq" id="WP_064318389.1">
    <property type="nucleotide sequence ID" value="NZ_JACI01000002.1"/>
</dbReference>
<keyword evidence="10 12" id="KW-0406">Ion transport</keyword>
<reference evidence="15 16" key="1">
    <citation type="submission" date="2014-01" db="EMBL/GenBank/DDBJ databases">
        <authorList>
            <person name="Zuccon D."/>
        </authorList>
    </citation>
    <scope>NUCLEOTIDE SEQUENCE [LARGE SCALE GENOMIC DNA]</scope>
    <source>
        <strain evidence="15 16">Y31</strain>
    </source>
</reference>
<evidence type="ECO:0000256" key="7">
    <source>
        <dbReference type="ARBA" id="ARBA00022692"/>
    </source>
</evidence>
<keyword evidence="5 12" id="KW-0997">Cell inner membrane</keyword>
<keyword evidence="4 12" id="KW-1003">Cell membrane</keyword>
<dbReference type="PATRIC" id="fig|1261658.3.peg.944"/>
<dbReference type="GO" id="GO:0015379">
    <property type="term" value="F:potassium:chloride symporter activity"/>
    <property type="evidence" value="ECO:0007669"/>
    <property type="project" value="InterPro"/>
</dbReference>
<gene>
    <name evidence="15" type="ORF">F480_04765</name>
</gene>
<feature type="binding site" evidence="13">
    <location>
        <position position="220"/>
    </location>
    <ligand>
        <name>K(+)</name>
        <dbReference type="ChEBI" id="CHEBI:29103"/>
    </ligand>
</feature>
<dbReference type="AlphaFoldDB" id="A0A179CUZ0"/>
<dbReference type="EMBL" id="JACI01000002">
    <property type="protein sequence ID" value="OAQ13745.1"/>
    <property type="molecule type" value="Genomic_DNA"/>
</dbReference>
<keyword evidence="8 12" id="KW-0630">Potassium</keyword>
<comment type="similarity">
    <text evidence="2 12">Belongs to the TrkH potassium transport family.</text>
</comment>
<comment type="function">
    <text evidence="12">Low-affinity potassium transport system. Interacts with Trk system potassium uptake protein TrkA.</text>
</comment>
<feature type="binding site" evidence="13">
    <location>
        <position position="447"/>
    </location>
    <ligand>
        <name>K(+)</name>
        <dbReference type="ChEBI" id="CHEBI:29103"/>
    </ligand>
</feature>
<feature type="transmembrane region" description="Helical" evidence="14">
    <location>
        <begin position="408"/>
        <end position="429"/>
    </location>
</feature>
<evidence type="ECO:0000256" key="10">
    <source>
        <dbReference type="ARBA" id="ARBA00023065"/>
    </source>
</evidence>